<comment type="caution">
    <text evidence="2">The sequence shown here is derived from an EMBL/GenBank/DDBJ whole genome shotgun (WGS) entry which is preliminary data.</text>
</comment>
<organism evidence="2 3">
    <name type="scientific">Colletotrichum asianum</name>
    <dbReference type="NCBI Taxonomy" id="702518"/>
    <lineage>
        <taxon>Eukaryota</taxon>
        <taxon>Fungi</taxon>
        <taxon>Dikarya</taxon>
        <taxon>Ascomycota</taxon>
        <taxon>Pezizomycotina</taxon>
        <taxon>Sordariomycetes</taxon>
        <taxon>Hypocreomycetidae</taxon>
        <taxon>Glomerellales</taxon>
        <taxon>Glomerellaceae</taxon>
        <taxon>Colletotrichum</taxon>
        <taxon>Colletotrichum gloeosporioides species complex</taxon>
    </lineage>
</organism>
<keyword evidence="3" id="KW-1185">Reference proteome</keyword>
<feature type="chain" id="PRO_5034183149" description="Secreted protein" evidence="1">
    <location>
        <begin position="19"/>
        <end position="83"/>
    </location>
</feature>
<keyword evidence="1" id="KW-0732">Signal</keyword>
<evidence type="ECO:0000313" key="2">
    <source>
        <dbReference type="EMBL" id="KAF0322624.1"/>
    </source>
</evidence>
<dbReference type="EMBL" id="WOWK01000059">
    <property type="protein sequence ID" value="KAF0322624.1"/>
    <property type="molecule type" value="Genomic_DNA"/>
</dbReference>
<protein>
    <recommendedName>
        <fullName evidence="4">Secreted protein</fullName>
    </recommendedName>
</protein>
<dbReference type="Proteomes" id="UP000434172">
    <property type="component" value="Unassembled WGS sequence"/>
</dbReference>
<name>A0A8H3W8U1_9PEZI</name>
<evidence type="ECO:0008006" key="4">
    <source>
        <dbReference type="Google" id="ProtNLM"/>
    </source>
</evidence>
<evidence type="ECO:0000256" key="1">
    <source>
        <dbReference type="SAM" id="SignalP"/>
    </source>
</evidence>
<accession>A0A8H3W8U1</accession>
<reference evidence="2 3" key="1">
    <citation type="submission" date="2019-12" db="EMBL/GenBank/DDBJ databases">
        <title>A genome sequence resource for the geographically widespread anthracnose pathogen Colletotrichum asianum.</title>
        <authorList>
            <person name="Meng Y."/>
        </authorList>
    </citation>
    <scope>NUCLEOTIDE SEQUENCE [LARGE SCALE GENOMIC DNA]</scope>
    <source>
        <strain evidence="2 3">ICMP 18580</strain>
    </source>
</reference>
<dbReference type="OrthoDB" id="4789344at2759"/>
<proteinExistence type="predicted"/>
<evidence type="ECO:0000313" key="3">
    <source>
        <dbReference type="Proteomes" id="UP000434172"/>
    </source>
</evidence>
<sequence length="83" mass="8815">MKSTLIAVALAQTAIVLAGVYKGYTCIMPNGQINPSNNLCNDAFGTPLPGQNGVCCISQPEYKTRYDKGCTDNQGKVNQIADC</sequence>
<gene>
    <name evidence="2" type="ORF">GQ607_010081</name>
</gene>
<feature type="signal peptide" evidence="1">
    <location>
        <begin position="1"/>
        <end position="18"/>
    </location>
</feature>
<dbReference type="AlphaFoldDB" id="A0A8H3W8U1"/>